<evidence type="ECO:0000256" key="2">
    <source>
        <dbReference type="ARBA" id="ARBA00022737"/>
    </source>
</evidence>
<keyword evidence="3 11" id="KW-0547">Nucleotide-binding</keyword>
<keyword evidence="11" id="KW-0175">Coiled coil</keyword>
<name>A0A8J7M5H3_9RHOB</name>
<dbReference type="GO" id="GO:0005737">
    <property type="term" value="C:cytoplasm"/>
    <property type="evidence" value="ECO:0007669"/>
    <property type="project" value="UniProtKB-SubCell"/>
</dbReference>
<dbReference type="Pfam" id="PF00005">
    <property type="entry name" value="ABC_tran"/>
    <property type="match status" value="2"/>
</dbReference>
<keyword evidence="8 11" id="KW-0234">DNA repair</keyword>
<evidence type="ECO:0000256" key="12">
    <source>
        <dbReference type="SAM" id="MobiDB-lite"/>
    </source>
</evidence>
<feature type="binding site" evidence="11">
    <location>
        <begin position="39"/>
        <end position="46"/>
    </location>
    <ligand>
        <name>ATP</name>
        <dbReference type="ChEBI" id="CHEBI:30616"/>
        <label>1</label>
    </ligand>
</feature>
<evidence type="ECO:0000259" key="13">
    <source>
        <dbReference type="PROSITE" id="PS50893"/>
    </source>
</evidence>
<keyword evidence="4 11" id="KW-0227">DNA damage</keyword>
<keyword evidence="7 11" id="KW-0238">DNA-binding</keyword>
<dbReference type="EC" id="3.6.1.-" evidence="11"/>
<evidence type="ECO:0000256" key="4">
    <source>
        <dbReference type="ARBA" id="ARBA00022763"/>
    </source>
</evidence>
<dbReference type="InterPro" id="IPR027417">
    <property type="entry name" value="P-loop_NTPase"/>
</dbReference>
<organism evidence="14 15">
    <name type="scientific">Thermohalobaculum xanthum</name>
    <dbReference type="NCBI Taxonomy" id="2753746"/>
    <lineage>
        <taxon>Bacteria</taxon>
        <taxon>Pseudomonadati</taxon>
        <taxon>Pseudomonadota</taxon>
        <taxon>Alphaproteobacteria</taxon>
        <taxon>Rhodobacterales</taxon>
        <taxon>Paracoccaceae</taxon>
        <taxon>Thermohalobaculum</taxon>
    </lineage>
</organism>
<feature type="binding site" evidence="11">
    <location>
        <begin position="315"/>
        <end position="322"/>
    </location>
    <ligand>
        <name>ATP</name>
        <dbReference type="ChEBI" id="CHEBI:30616"/>
        <label>2</label>
    </ligand>
</feature>
<dbReference type="RefSeq" id="WP_200608446.1">
    <property type="nucleotide sequence ID" value="NZ_JAEHHL010000002.1"/>
</dbReference>
<accession>A0A8J7M5H3</accession>
<dbReference type="SUPFAM" id="SSF52540">
    <property type="entry name" value="P-loop containing nucleoside triphosphate hydrolases"/>
    <property type="match status" value="2"/>
</dbReference>
<evidence type="ECO:0000256" key="8">
    <source>
        <dbReference type="ARBA" id="ARBA00023204"/>
    </source>
</evidence>
<dbReference type="Pfam" id="PF16326">
    <property type="entry name" value="ABC_tran_CTD"/>
    <property type="match status" value="1"/>
</dbReference>
<evidence type="ECO:0000256" key="6">
    <source>
        <dbReference type="ARBA" id="ARBA00022840"/>
    </source>
</evidence>
<dbReference type="InterPro" id="IPR032524">
    <property type="entry name" value="ABC_tran_C"/>
</dbReference>
<keyword evidence="2 11" id="KW-0677">Repeat</keyword>
<evidence type="ECO:0000313" key="15">
    <source>
        <dbReference type="Proteomes" id="UP000655420"/>
    </source>
</evidence>
<dbReference type="AlphaFoldDB" id="A0A8J7M5H3"/>
<proteinExistence type="inferred from homology"/>
<evidence type="ECO:0000256" key="10">
    <source>
        <dbReference type="ARBA" id="ARBA00061478"/>
    </source>
</evidence>
<dbReference type="InterPro" id="IPR037118">
    <property type="entry name" value="Val-tRNA_synth_C_sf"/>
</dbReference>
<feature type="region of interest" description="Disordered" evidence="12">
    <location>
        <begin position="500"/>
        <end position="529"/>
    </location>
</feature>
<dbReference type="GO" id="GO:0016887">
    <property type="term" value="F:ATP hydrolysis activity"/>
    <property type="evidence" value="ECO:0007669"/>
    <property type="project" value="UniProtKB-UniRule"/>
</dbReference>
<reference evidence="14" key="1">
    <citation type="submission" date="2020-12" db="EMBL/GenBank/DDBJ databases">
        <title>Bacterial taxonomy.</title>
        <authorList>
            <person name="Pan X."/>
        </authorList>
    </citation>
    <scope>NUCLEOTIDE SEQUENCE</scope>
    <source>
        <strain evidence="14">M0105</strain>
    </source>
</reference>
<feature type="domain" description="ABC transporter" evidence="13">
    <location>
        <begin position="283"/>
        <end position="509"/>
    </location>
</feature>
<keyword evidence="5 11" id="KW-0378">Hydrolase</keyword>
<dbReference type="HAMAP" id="MF_00848">
    <property type="entry name" value="Uup"/>
    <property type="match status" value="1"/>
</dbReference>
<dbReference type="InterPro" id="IPR043686">
    <property type="entry name" value="Uup"/>
</dbReference>
<keyword evidence="1 11" id="KW-0963">Cytoplasm</keyword>
<evidence type="ECO:0000256" key="11">
    <source>
        <dbReference type="HAMAP-Rule" id="MF_00848"/>
    </source>
</evidence>
<sequence length="607" mass="66666">MAETPLLTLTDITLGFGGRPLFTGVNLALGAGERACVVGRNGSGKSTLLKISAGLVEPDGGTRWVQPGARIAYLPQDPDPTGFATLGDYVAADLPETERWRAEAAMEGLQVGAAADPATASGGERRRAALARLIAGEPDLMLLDEPTNHLDIAAIEWLENHLSETRTGFAVISHDRAFLARLTRSTLWLDRGEVRRNPQGFAAFEDWREKIWAEEDAARHKLDRLIAQEAHWAVYGISARRTRNQGRLRRLETLRAERRAQISRQGPAAMALESSAPSGKRVIEAEGIAKTYDGREIFRDFSIRIGRGERVALVGPNGAGKTTLLKVLTGQIAPDSGEVRLGTNIEMAVFDQNRAALDPARSLWETLTEDKLTRVSGASDQVMVRGRPRHVVAYLKDFLFDERQARGPVGALSGGEKARLLLARIMARPSNLLVLDEPTNDLDVETLDLLQELIEEFDGTVLLVSHDRDFLDRVATTTIAMEGDGRATVYAGGWSDYRAQRGDGATARPAPAPEPGRKPQAAEAPRAARKLSYRQERRLADLPAEIERLTAEIGKLEELLSDAELYSRDPVKFAKATEMLDERRGRLDAAETEWLELEELRESLAAE</sequence>
<evidence type="ECO:0000256" key="7">
    <source>
        <dbReference type="ARBA" id="ARBA00023125"/>
    </source>
</evidence>
<dbReference type="InterPro" id="IPR017871">
    <property type="entry name" value="ABC_transporter-like_CS"/>
</dbReference>
<evidence type="ECO:0000256" key="9">
    <source>
        <dbReference type="ARBA" id="ARBA00049360"/>
    </source>
</evidence>
<evidence type="ECO:0000256" key="1">
    <source>
        <dbReference type="ARBA" id="ARBA00022490"/>
    </source>
</evidence>
<dbReference type="Gene3D" id="3.40.50.300">
    <property type="entry name" value="P-loop containing nucleotide triphosphate hydrolases"/>
    <property type="match status" value="2"/>
</dbReference>
<dbReference type="GO" id="GO:0005524">
    <property type="term" value="F:ATP binding"/>
    <property type="evidence" value="ECO:0007669"/>
    <property type="project" value="UniProtKB-UniRule"/>
</dbReference>
<feature type="coiled-coil region" evidence="11">
    <location>
        <begin position="539"/>
        <end position="607"/>
    </location>
</feature>
<dbReference type="PANTHER" id="PTHR42855">
    <property type="entry name" value="ABC TRANSPORTER ATP-BINDING SUBUNIT"/>
    <property type="match status" value="1"/>
</dbReference>
<feature type="domain" description="ABC transporter" evidence="13">
    <location>
        <begin position="7"/>
        <end position="216"/>
    </location>
</feature>
<protein>
    <recommendedName>
        <fullName evidence="11">ATP-binding protein Uup</fullName>
        <ecNumber evidence="11">3.6.1.-</ecNumber>
    </recommendedName>
</protein>
<dbReference type="EMBL" id="JAEHHL010000002">
    <property type="protein sequence ID" value="MBK0398809.1"/>
    <property type="molecule type" value="Genomic_DNA"/>
</dbReference>
<dbReference type="CDD" id="cd03221">
    <property type="entry name" value="ABCF_EF-3"/>
    <property type="match status" value="2"/>
</dbReference>
<comment type="catalytic activity">
    <reaction evidence="9 11">
        <text>ATP + H2O = ADP + phosphate + H(+)</text>
        <dbReference type="Rhea" id="RHEA:13065"/>
        <dbReference type="ChEBI" id="CHEBI:15377"/>
        <dbReference type="ChEBI" id="CHEBI:15378"/>
        <dbReference type="ChEBI" id="CHEBI:30616"/>
        <dbReference type="ChEBI" id="CHEBI:43474"/>
        <dbReference type="ChEBI" id="CHEBI:456216"/>
    </reaction>
</comment>
<dbReference type="GO" id="GO:0006281">
    <property type="term" value="P:DNA repair"/>
    <property type="evidence" value="ECO:0007669"/>
    <property type="project" value="UniProtKB-KW"/>
</dbReference>
<keyword evidence="15" id="KW-1185">Reference proteome</keyword>
<dbReference type="PANTHER" id="PTHR42855:SF1">
    <property type="entry name" value="ABC TRANSPORTER DOMAIN-CONTAINING PROTEIN"/>
    <property type="match status" value="1"/>
</dbReference>
<dbReference type="GO" id="GO:0043022">
    <property type="term" value="F:ribosome binding"/>
    <property type="evidence" value="ECO:0007669"/>
    <property type="project" value="UniProtKB-UniRule"/>
</dbReference>
<keyword evidence="6 11" id="KW-0067">ATP-binding</keyword>
<dbReference type="PROSITE" id="PS50893">
    <property type="entry name" value="ABC_TRANSPORTER_2"/>
    <property type="match status" value="2"/>
</dbReference>
<comment type="caution">
    <text evidence="14">The sequence shown here is derived from an EMBL/GenBank/DDBJ whole genome shotgun (WGS) entry which is preliminary data.</text>
</comment>
<dbReference type="GO" id="GO:0003677">
    <property type="term" value="F:DNA binding"/>
    <property type="evidence" value="ECO:0007669"/>
    <property type="project" value="UniProtKB-UniRule"/>
</dbReference>
<gene>
    <name evidence="11" type="primary">uup</name>
    <name evidence="14" type="ORF">H0I76_06385</name>
</gene>
<comment type="similarity">
    <text evidence="10 11">Belongs to the ABC transporter superfamily. ABCF family. Uup subfamily.</text>
</comment>
<dbReference type="FunFam" id="3.40.50.300:FF:000309">
    <property type="entry name" value="ABC transporter ATP-binding protein"/>
    <property type="match status" value="1"/>
</dbReference>
<dbReference type="PROSITE" id="PS00211">
    <property type="entry name" value="ABC_TRANSPORTER_1"/>
    <property type="match status" value="1"/>
</dbReference>
<dbReference type="InterPro" id="IPR003593">
    <property type="entry name" value="AAA+_ATPase"/>
</dbReference>
<evidence type="ECO:0000256" key="3">
    <source>
        <dbReference type="ARBA" id="ARBA00022741"/>
    </source>
</evidence>
<dbReference type="Gene3D" id="1.10.287.380">
    <property type="entry name" value="Valyl-tRNA synthetase, C-terminal domain"/>
    <property type="match status" value="1"/>
</dbReference>
<evidence type="ECO:0000256" key="5">
    <source>
        <dbReference type="ARBA" id="ARBA00022801"/>
    </source>
</evidence>
<dbReference type="InterPro" id="IPR003439">
    <property type="entry name" value="ABC_transporter-like_ATP-bd"/>
</dbReference>
<comment type="subcellular location">
    <subcellularLocation>
        <location evidence="11">Cytoplasm</location>
    </subcellularLocation>
    <text evidence="11">Associates with ribosomes.</text>
</comment>
<dbReference type="Proteomes" id="UP000655420">
    <property type="component" value="Unassembled WGS sequence"/>
</dbReference>
<dbReference type="SMART" id="SM00382">
    <property type="entry name" value="AAA"/>
    <property type="match status" value="2"/>
</dbReference>
<evidence type="ECO:0000313" key="14">
    <source>
        <dbReference type="EMBL" id="MBK0398809.1"/>
    </source>
</evidence>
<dbReference type="InterPro" id="IPR051309">
    <property type="entry name" value="ABCF_ATPase"/>
</dbReference>
<comment type="function">
    <text evidence="11">Probably plays a role in ribosome assembly or function. May be involved in resolution of branched DNA intermediates that result from template switching in postreplication gaps. Binds DNA and has ATPase activity.</text>
</comment>